<evidence type="ECO:0000313" key="2">
    <source>
        <dbReference type="EMBL" id="MBB6255420.1"/>
    </source>
</evidence>
<keyword evidence="3" id="KW-1185">Reference proteome</keyword>
<feature type="domain" description="Autotransporter" evidence="1">
    <location>
        <begin position="460"/>
        <end position="740"/>
    </location>
</feature>
<gene>
    <name evidence="2" type="ORF">FHS74_006019</name>
</gene>
<reference evidence="2 3" key="1">
    <citation type="submission" date="2020-08" db="EMBL/GenBank/DDBJ databases">
        <title>Genomic Encyclopedia of Type Strains, Phase IV (KMG-IV): sequencing the most valuable type-strain genomes for metagenomic binning, comparative biology and taxonomic classification.</title>
        <authorList>
            <person name="Goeker M."/>
        </authorList>
    </citation>
    <scope>NUCLEOTIDE SEQUENCE [LARGE SCALE GENOMIC DNA]</scope>
    <source>
        <strain evidence="2 3">DSM 22198</strain>
    </source>
</reference>
<name>A0A7X0EGY8_9PROT</name>
<proteinExistence type="predicted"/>
<comment type="caution">
    <text evidence="2">The sequence shown here is derived from an EMBL/GenBank/DDBJ whole genome shotgun (WGS) entry which is preliminary data.</text>
</comment>
<protein>
    <submittedName>
        <fullName evidence="2">Uncharacterized protein with beta-barrel porin domain</fullName>
    </submittedName>
</protein>
<dbReference type="Gene3D" id="2.40.128.130">
    <property type="entry name" value="Autotransporter beta-domain"/>
    <property type="match status" value="1"/>
</dbReference>
<dbReference type="Proteomes" id="UP000539175">
    <property type="component" value="Unassembled WGS sequence"/>
</dbReference>
<evidence type="ECO:0000259" key="1">
    <source>
        <dbReference type="PROSITE" id="PS51208"/>
    </source>
</evidence>
<dbReference type="InterPro" id="IPR036709">
    <property type="entry name" value="Autotransporte_beta_dom_sf"/>
</dbReference>
<dbReference type="AlphaFoldDB" id="A0A7X0EGY8"/>
<feature type="non-terminal residue" evidence="2">
    <location>
        <position position="1"/>
    </location>
</feature>
<evidence type="ECO:0000313" key="3">
    <source>
        <dbReference type="Proteomes" id="UP000539175"/>
    </source>
</evidence>
<dbReference type="PROSITE" id="PS51208">
    <property type="entry name" value="AUTOTRANSPORTER"/>
    <property type="match status" value="1"/>
</dbReference>
<sequence length="740" mass="72525">TITNTSANVVFASGAVSLGDAINVASHTVSNSGATVTLAANVSVTGNYAQSAGTLASGGHVLTVSGAANVTGGVVNAGVSGTRTYLVGDSVALIQGGTGSSYTGATVTSGITGLSANAVTSGGTLLAAASNDYIGGNLASLTVAGTLSNTAGGATALYIAATGTLGTLANSGVIAGDIANLSPNDLVISGGTDQAPGTLTGVGGAMGTIASRLADLRFVSGTLLLNDHLDVGTHSVVNSGATLLVNSAVTITGSYSQTAGGLVIGVASATRYGSLVISGSASLMGGSVTLQATGGGQLAAGSYTIVSAGAGLATANLALTAAGYTVTSSTLTSGGMTELVLTLNAASTGTTTPAVPPTPPAHYTAVGLAQGGAASGTGPALDVIAAASGAAATAFQAVVLTPLSTLSGATQRVAVAQLSPSQLTPQLSTAITAPVTGAVSQHQQAVAGLMEGGKGAAAGSSGRQGAIWGEILGGGALRANSQEAAGYRASSAGLVLGADWFASPEVMAGLAFSWMNSAAVGQGVTAGSLTRVGSYQLTAYSVWRPDWAGGRLSVEGQVGVGYNHYDQRRRIDFLGARANANYGGEQYLGKVTVGYALPATGYTLTPQYSLRAVRLTNHGYQEQGAGMADLGVDALVTSNLTQEVGARLDTRIATGLGVLVPELRLAWVHDYLNGPIATTGALAGVAFASTTAQVSADGLAIGLGATLDQGDGLSLRLEYTGDLRRDYQSHAGVLRATWAF</sequence>
<accession>A0A7X0EGY8</accession>
<dbReference type="Pfam" id="PF03797">
    <property type="entry name" value="Autotransporter"/>
    <property type="match status" value="1"/>
</dbReference>
<organism evidence="2 3">
    <name type="scientific">Nitrospirillum iridis</name>
    <dbReference type="NCBI Taxonomy" id="765888"/>
    <lineage>
        <taxon>Bacteria</taxon>
        <taxon>Pseudomonadati</taxon>
        <taxon>Pseudomonadota</taxon>
        <taxon>Alphaproteobacteria</taxon>
        <taxon>Rhodospirillales</taxon>
        <taxon>Azospirillaceae</taxon>
        <taxon>Nitrospirillum</taxon>
    </lineage>
</organism>
<dbReference type="SUPFAM" id="SSF103515">
    <property type="entry name" value="Autotransporter"/>
    <property type="match status" value="1"/>
</dbReference>
<dbReference type="SMART" id="SM00869">
    <property type="entry name" value="Autotransporter"/>
    <property type="match status" value="1"/>
</dbReference>
<dbReference type="InterPro" id="IPR005546">
    <property type="entry name" value="Autotransporte_beta"/>
</dbReference>
<dbReference type="RefSeq" id="WP_246463476.1">
    <property type="nucleotide sequence ID" value="NZ_JACIIZ010000037.1"/>
</dbReference>
<dbReference type="EMBL" id="JACIIZ010000037">
    <property type="protein sequence ID" value="MBB6255420.1"/>
    <property type="molecule type" value="Genomic_DNA"/>
</dbReference>